<sequence length="330" mass="36059">MTIKRTLCGKAINPVAMGCMNVFTVYGPALPWDEAGRVFERALDLGYDHFDTARLYGLGRSEELIGERLSHRRHEFTVASKMGIFNGDGKRWIDCRPETIRAECEISLRALKTDHIDLYYMHRRDFSTPIEDSVGAMADLVAEGKIGGIGLSEMSAETLRRAHAVHPIAAMQSEYSPFSRNVEIALLDATRELGVALVAFSPVGRGALGGVLRDLADLPEGDLRTALPRFQGENWTRNLALVDAFDGLAADCGVTPAQLAIGWVLSRGDHVIALPGTRSLDHLAENIARADWRPSAEVVARIDALFTPDSVAGPRYNAALQATIDTEEFA</sequence>
<dbReference type="GO" id="GO:0016491">
    <property type="term" value="F:oxidoreductase activity"/>
    <property type="evidence" value="ECO:0007669"/>
    <property type="project" value="UniProtKB-KW"/>
</dbReference>
<proteinExistence type="predicted"/>
<feature type="domain" description="NADP-dependent oxidoreductase" evidence="2">
    <location>
        <begin position="15"/>
        <end position="305"/>
    </location>
</feature>
<organism evidence="3 4">
    <name type="scientific">Novosphingobium aerophilum</name>
    <dbReference type="NCBI Taxonomy" id="2839843"/>
    <lineage>
        <taxon>Bacteria</taxon>
        <taxon>Pseudomonadati</taxon>
        <taxon>Pseudomonadota</taxon>
        <taxon>Alphaproteobacteria</taxon>
        <taxon>Sphingomonadales</taxon>
        <taxon>Sphingomonadaceae</taxon>
        <taxon>Novosphingobium</taxon>
    </lineage>
</organism>
<dbReference type="Proteomes" id="UP000520156">
    <property type="component" value="Unassembled WGS sequence"/>
</dbReference>
<gene>
    <name evidence="3" type="ORF">H7F49_16540</name>
</gene>
<evidence type="ECO:0000256" key="1">
    <source>
        <dbReference type="ARBA" id="ARBA00023002"/>
    </source>
</evidence>
<dbReference type="InterPro" id="IPR020471">
    <property type="entry name" value="AKR"/>
</dbReference>
<dbReference type="InterPro" id="IPR050791">
    <property type="entry name" value="Aldo-Keto_reductase"/>
</dbReference>
<dbReference type="PANTHER" id="PTHR43625">
    <property type="entry name" value="AFLATOXIN B1 ALDEHYDE REDUCTASE"/>
    <property type="match status" value="1"/>
</dbReference>
<evidence type="ECO:0000313" key="3">
    <source>
        <dbReference type="EMBL" id="MBC2653296.1"/>
    </source>
</evidence>
<dbReference type="Gene3D" id="3.20.20.100">
    <property type="entry name" value="NADP-dependent oxidoreductase domain"/>
    <property type="match status" value="1"/>
</dbReference>
<dbReference type="InterPro" id="IPR036812">
    <property type="entry name" value="NAD(P)_OxRdtase_dom_sf"/>
</dbReference>
<accession>A0A7X1FAE5</accession>
<dbReference type="EMBL" id="JACLAU010000042">
    <property type="protein sequence ID" value="MBC2653296.1"/>
    <property type="molecule type" value="Genomic_DNA"/>
</dbReference>
<comment type="caution">
    <text evidence="3">The sequence shown here is derived from an EMBL/GenBank/DDBJ whole genome shotgun (WGS) entry which is preliminary data.</text>
</comment>
<protein>
    <submittedName>
        <fullName evidence="3">Aldo/keto reductase</fullName>
    </submittedName>
</protein>
<name>A0A7X1FAE5_9SPHN</name>
<dbReference type="SUPFAM" id="SSF51430">
    <property type="entry name" value="NAD(P)-linked oxidoreductase"/>
    <property type="match status" value="1"/>
</dbReference>
<evidence type="ECO:0000313" key="4">
    <source>
        <dbReference type="Proteomes" id="UP000520156"/>
    </source>
</evidence>
<dbReference type="PRINTS" id="PR00069">
    <property type="entry name" value="ALDKETRDTASE"/>
</dbReference>
<dbReference type="PANTHER" id="PTHR43625:SF40">
    <property type="entry name" value="ALDO-KETO REDUCTASE YAKC [NADP(+)]"/>
    <property type="match status" value="1"/>
</dbReference>
<keyword evidence="1" id="KW-0560">Oxidoreductase</keyword>
<keyword evidence="4" id="KW-1185">Reference proteome</keyword>
<dbReference type="AlphaFoldDB" id="A0A7X1FAE5"/>
<evidence type="ECO:0000259" key="2">
    <source>
        <dbReference type="Pfam" id="PF00248"/>
    </source>
</evidence>
<reference evidence="3 4" key="1">
    <citation type="submission" date="2020-08" db="EMBL/GenBank/DDBJ databases">
        <title>The genome sequence of Novosphingobium flavum 4Y4.</title>
        <authorList>
            <person name="Liu Y."/>
        </authorList>
    </citation>
    <scope>NUCLEOTIDE SEQUENCE [LARGE SCALE GENOMIC DNA]</scope>
    <source>
        <strain evidence="3 4">4Y4</strain>
    </source>
</reference>
<dbReference type="InterPro" id="IPR023210">
    <property type="entry name" value="NADP_OxRdtase_dom"/>
</dbReference>
<dbReference type="RefSeq" id="WP_185684678.1">
    <property type="nucleotide sequence ID" value="NZ_JACLAU010000042.1"/>
</dbReference>
<dbReference type="GO" id="GO:0005737">
    <property type="term" value="C:cytoplasm"/>
    <property type="evidence" value="ECO:0007669"/>
    <property type="project" value="TreeGrafter"/>
</dbReference>
<dbReference type="Pfam" id="PF00248">
    <property type="entry name" value="Aldo_ket_red"/>
    <property type="match status" value="1"/>
</dbReference>